<proteinExistence type="predicted"/>
<dbReference type="Proteomes" id="UP001176961">
    <property type="component" value="Unassembled WGS sequence"/>
</dbReference>
<keyword evidence="4" id="KW-1185">Reference proteome</keyword>
<feature type="compositionally biased region" description="Basic and acidic residues" evidence="1">
    <location>
        <begin position="26"/>
        <end position="40"/>
    </location>
</feature>
<evidence type="ECO:0000256" key="2">
    <source>
        <dbReference type="SAM" id="SignalP"/>
    </source>
</evidence>
<evidence type="ECO:0000313" key="3">
    <source>
        <dbReference type="EMBL" id="CAJ0609058.1"/>
    </source>
</evidence>
<sequence>MLSAAISFLVVASSWAMLPVITGEHGHAPHNDDEHSDQKGIHPPYNPEPPMIDHTRQSAQVINNYYIFAKEITKLFDVKNGALPWSPPAKSAKREDFETDGKPFKLPERVIPQMPNLPPAVEKVEHLEQPDFFKGLMQSLGLLLNPKISELDGGPRTSGAATPLTVDLTSRTDSLPKSNWKYSELSGEPETTETATPVTGDMEESSNGTAQPSVKKSPETETDYEDPPFPVEKIED</sequence>
<feature type="compositionally biased region" description="Low complexity" evidence="1">
    <location>
        <begin position="188"/>
        <end position="199"/>
    </location>
</feature>
<feature type="region of interest" description="Disordered" evidence="1">
    <location>
        <begin position="26"/>
        <end position="46"/>
    </location>
</feature>
<feature type="signal peptide" evidence="2">
    <location>
        <begin position="1"/>
        <end position="16"/>
    </location>
</feature>
<feature type="chain" id="PRO_5041408831" evidence="2">
    <location>
        <begin position="17"/>
        <end position="236"/>
    </location>
</feature>
<evidence type="ECO:0000256" key="1">
    <source>
        <dbReference type="SAM" id="MobiDB-lite"/>
    </source>
</evidence>
<feature type="compositionally biased region" description="Polar residues" evidence="1">
    <location>
        <begin position="205"/>
        <end position="214"/>
    </location>
</feature>
<organism evidence="3 4">
    <name type="scientific">Cylicocyclus nassatus</name>
    <name type="common">Nematode worm</name>
    <dbReference type="NCBI Taxonomy" id="53992"/>
    <lineage>
        <taxon>Eukaryota</taxon>
        <taxon>Metazoa</taxon>
        <taxon>Ecdysozoa</taxon>
        <taxon>Nematoda</taxon>
        <taxon>Chromadorea</taxon>
        <taxon>Rhabditida</taxon>
        <taxon>Rhabditina</taxon>
        <taxon>Rhabditomorpha</taxon>
        <taxon>Strongyloidea</taxon>
        <taxon>Strongylidae</taxon>
        <taxon>Cylicocyclus</taxon>
    </lineage>
</organism>
<feature type="compositionally biased region" description="Polar residues" evidence="1">
    <location>
        <begin position="170"/>
        <end position="181"/>
    </location>
</feature>
<feature type="region of interest" description="Disordered" evidence="1">
    <location>
        <begin position="170"/>
        <end position="236"/>
    </location>
</feature>
<dbReference type="EMBL" id="CATQJL010000326">
    <property type="protein sequence ID" value="CAJ0609058.1"/>
    <property type="molecule type" value="Genomic_DNA"/>
</dbReference>
<keyword evidence="2" id="KW-0732">Signal</keyword>
<protein>
    <submittedName>
        <fullName evidence="3">Uncharacterized protein</fullName>
    </submittedName>
</protein>
<name>A0AA36HEE5_CYLNA</name>
<gene>
    <name evidence="3" type="ORF">CYNAS_LOCUS21041</name>
</gene>
<evidence type="ECO:0000313" key="4">
    <source>
        <dbReference type="Proteomes" id="UP001176961"/>
    </source>
</evidence>
<dbReference type="AlphaFoldDB" id="A0AA36HEE5"/>
<comment type="caution">
    <text evidence="3">The sequence shown here is derived from an EMBL/GenBank/DDBJ whole genome shotgun (WGS) entry which is preliminary data.</text>
</comment>
<reference evidence="3" key="1">
    <citation type="submission" date="2023-07" db="EMBL/GenBank/DDBJ databases">
        <authorList>
            <consortium name="CYATHOMIX"/>
        </authorList>
    </citation>
    <scope>NUCLEOTIDE SEQUENCE</scope>
    <source>
        <strain evidence="3">N/A</strain>
    </source>
</reference>
<accession>A0AA36HEE5</accession>